<evidence type="ECO:0000313" key="2">
    <source>
        <dbReference type="EMBL" id="MFC2926977.1"/>
    </source>
</evidence>
<keyword evidence="1" id="KW-0812">Transmembrane</keyword>
<sequence>MQIIHDIWGAAHTAAALVALITGAFVLIRPKADGQHKLTGYTYFAAFWVLILAGLPMADDGITAFHWLSLLSAATLIAGLWMILAAKRAKTAKGRAQLVFGHYKFMAWSYVGLVAAGVSQLATRFAVAYGGMSTFWWAVVLATLAVAGVGAVWISRADRTVIHRYARALDAKPS</sequence>
<keyword evidence="1" id="KW-0472">Membrane</keyword>
<comment type="caution">
    <text evidence="2">The sequence shown here is derived from an EMBL/GenBank/DDBJ whole genome shotgun (WGS) entry which is preliminary data.</text>
</comment>
<dbReference type="EMBL" id="JBHRSV010000028">
    <property type="protein sequence ID" value="MFC2926977.1"/>
    <property type="molecule type" value="Genomic_DNA"/>
</dbReference>
<dbReference type="InterPro" id="IPR018750">
    <property type="entry name" value="DUF2306_membrane"/>
</dbReference>
<dbReference type="Pfam" id="PF10067">
    <property type="entry name" value="DUF2306"/>
    <property type="match status" value="1"/>
</dbReference>
<keyword evidence="3" id="KW-1185">Reference proteome</keyword>
<evidence type="ECO:0000256" key="1">
    <source>
        <dbReference type="SAM" id="Phobius"/>
    </source>
</evidence>
<evidence type="ECO:0000313" key="3">
    <source>
        <dbReference type="Proteomes" id="UP001595379"/>
    </source>
</evidence>
<gene>
    <name evidence="2" type="ORF">ACFOOR_12740</name>
</gene>
<keyword evidence="1" id="KW-1133">Transmembrane helix</keyword>
<feature type="transmembrane region" description="Helical" evidence="1">
    <location>
        <begin position="107"/>
        <end position="129"/>
    </location>
</feature>
<feature type="transmembrane region" description="Helical" evidence="1">
    <location>
        <begin position="64"/>
        <end position="86"/>
    </location>
</feature>
<accession>A0ABV6ZZZ1</accession>
<feature type="transmembrane region" description="Helical" evidence="1">
    <location>
        <begin position="135"/>
        <end position="154"/>
    </location>
</feature>
<feature type="transmembrane region" description="Helical" evidence="1">
    <location>
        <begin position="40"/>
        <end position="58"/>
    </location>
</feature>
<dbReference type="RefSeq" id="WP_343162964.1">
    <property type="nucleotide sequence ID" value="NZ_JBHRSV010000028.1"/>
</dbReference>
<dbReference type="Proteomes" id="UP001595379">
    <property type="component" value="Unassembled WGS sequence"/>
</dbReference>
<reference evidence="3" key="1">
    <citation type="journal article" date="2019" name="Int. J. Syst. Evol. Microbiol.">
        <title>The Global Catalogue of Microorganisms (GCM) 10K type strain sequencing project: providing services to taxonomists for standard genome sequencing and annotation.</title>
        <authorList>
            <consortium name="The Broad Institute Genomics Platform"/>
            <consortium name="The Broad Institute Genome Sequencing Center for Infectious Disease"/>
            <person name="Wu L."/>
            <person name="Ma J."/>
        </authorList>
    </citation>
    <scope>NUCLEOTIDE SEQUENCE [LARGE SCALE GENOMIC DNA]</scope>
    <source>
        <strain evidence="3">KCTC 52487</strain>
    </source>
</reference>
<name>A0ABV6ZZZ1_9PROT</name>
<organism evidence="2 3">
    <name type="scientific">Hyphobacterium vulgare</name>
    <dbReference type="NCBI Taxonomy" id="1736751"/>
    <lineage>
        <taxon>Bacteria</taxon>
        <taxon>Pseudomonadati</taxon>
        <taxon>Pseudomonadota</taxon>
        <taxon>Alphaproteobacteria</taxon>
        <taxon>Maricaulales</taxon>
        <taxon>Maricaulaceae</taxon>
        <taxon>Hyphobacterium</taxon>
    </lineage>
</organism>
<protein>
    <submittedName>
        <fullName evidence="2">DUF2306 domain-containing protein</fullName>
    </submittedName>
</protein>
<proteinExistence type="predicted"/>
<feature type="transmembrane region" description="Helical" evidence="1">
    <location>
        <begin position="6"/>
        <end position="28"/>
    </location>
</feature>